<dbReference type="GO" id="GO:0016020">
    <property type="term" value="C:membrane"/>
    <property type="evidence" value="ECO:0007669"/>
    <property type="project" value="InterPro"/>
</dbReference>
<sequence length="301" mass="32676">MEIRERTPIPAHQTSPHPKHHCSSGIPALDPGGAWSVATDYGPRPWGQREFSLAKLLLMEEMRHHGNTPPPDDSGKVSADLDVVPRPEPKRDRLIIKKTPLSSITDDPHSSQRAQYAPAASTDDRLANCWSELVVGAADSASQQSFNTSDKDPLGDIYFIGESSARPGKPEGDGGSGTEPQKRSRLAPSWGYHKNVKAAAEVEYPAYGVTGPSRDISPSSGDKRLAQSAQMYHFQHQKQQMIAMKNHGTGGLRHASASDAEDSDEDNGDYTVYECPGLAPTGEMEVKNPLFQEETPGPDTQ</sequence>
<evidence type="ECO:0008006" key="4">
    <source>
        <dbReference type="Google" id="ProtNLM"/>
    </source>
</evidence>
<proteinExistence type="predicted"/>
<evidence type="ECO:0000313" key="3">
    <source>
        <dbReference type="Proteomes" id="UP000677054"/>
    </source>
</evidence>
<feature type="region of interest" description="Disordered" evidence="1">
    <location>
        <begin position="143"/>
        <end position="187"/>
    </location>
</feature>
<dbReference type="Pfam" id="PF06809">
    <property type="entry name" value="NPDC1"/>
    <property type="match status" value="1"/>
</dbReference>
<feature type="region of interest" description="Disordered" evidence="1">
    <location>
        <begin position="1"/>
        <end position="25"/>
    </location>
</feature>
<dbReference type="OrthoDB" id="6270617at2759"/>
<dbReference type="Proteomes" id="UP000677054">
    <property type="component" value="Unassembled WGS sequence"/>
</dbReference>
<dbReference type="EMBL" id="CAJPEV010001737">
    <property type="protein sequence ID" value="CAG0894117.1"/>
    <property type="molecule type" value="Genomic_DNA"/>
</dbReference>
<feature type="region of interest" description="Disordered" evidence="1">
    <location>
        <begin position="101"/>
        <end position="122"/>
    </location>
</feature>
<dbReference type="PANTHER" id="PTHR23352">
    <property type="entry name" value="NEURAL PROLIFERATION DIFFERENTIATION AND CONTROL PROTEIN-1 NPDC-1 PROTEIN"/>
    <property type="match status" value="1"/>
</dbReference>
<evidence type="ECO:0000313" key="2">
    <source>
        <dbReference type="EMBL" id="CAD7248193.1"/>
    </source>
</evidence>
<keyword evidence="3" id="KW-1185">Reference proteome</keyword>
<gene>
    <name evidence="2" type="ORF">DSTB1V02_LOCUS8013</name>
</gene>
<dbReference type="InterPro" id="IPR009635">
    <property type="entry name" value="NPDC1"/>
</dbReference>
<evidence type="ECO:0000256" key="1">
    <source>
        <dbReference type="SAM" id="MobiDB-lite"/>
    </source>
</evidence>
<dbReference type="EMBL" id="LR901254">
    <property type="protein sequence ID" value="CAD7248193.1"/>
    <property type="molecule type" value="Genomic_DNA"/>
</dbReference>
<feature type="compositionally biased region" description="Acidic residues" evidence="1">
    <location>
        <begin position="259"/>
        <end position="268"/>
    </location>
</feature>
<dbReference type="AlphaFoldDB" id="A0A7R8XI92"/>
<dbReference type="PANTHER" id="PTHR23352:SF2">
    <property type="entry name" value="NEURAL PROLIFERATION DIFFERENTIATION AND CONTROL PROTEIN 1"/>
    <property type="match status" value="1"/>
</dbReference>
<accession>A0A7R8XI92</accession>
<name>A0A7R8XI92_9CRUS</name>
<feature type="region of interest" description="Disordered" evidence="1">
    <location>
        <begin position="249"/>
        <end position="301"/>
    </location>
</feature>
<protein>
    <recommendedName>
        <fullName evidence="4">Neural proliferation differentiation and control protein 1</fullName>
    </recommendedName>
</protein>
<organism evidence="2">
    <name type="scientific">Darwinula stevensoni</name>
    <dbReference type="NCBI Taxonomy" id="69355"/>
    <lineage>
        <taxon>Eukaryota</taxon>
        <taxon>Metazoa</taxon>
        <taxon>Ecdysozoa</taxon>
        <taxon>Arthropoda</taxon>
        <taxon>Crustacea</taxon>
        <taxon>Oligostraca</taxon>
        <taxon>Ostracoda</taxon>
        <taxon>Podocopa</taxon>
        <taxon>Podocopida</taxon>
        <taxon>Darwinulocopina</taxon>
        <taxon>Darwinuloidea</taxon>
        <taxon>Darwinulidae</taxon>
        <taxon>Darwinula</taxon>
    </lineage>
</organism>
<reference evidence="2" key="1">
    <citation type="submission" date="2020-11" db="EMBL/GenBank/DDBJ databases">
        <authorList>
            <person name="Tran Van P."/>
        </authorList>
    </citation>
    <scope>NUCLEOTIDE SEQUENCE</scope>
</reference>